<gene>
    <name evidence="5 7" type="primary">rpmI</name>
    <name evidence="7" type="ORF">GXY80_05715</name>
</gene>
<dbReference type="SUPFAM" id="SSF143034">
    <property type="entry name" value="L35p-like"/>
    <property type="match status" value="1"/>
</dbReference>
<evidence type="ECO:0000313" key="8">
    <source>
        <dbReference type="Proteomes" id="UP000777265"/>
    </source>
</evidence>
<dbReference type="GO" id="GO:0006412">
    <property type="term" value="P:translation"/>
    <property type="evidence" value="ECO:0007669"/>
    <property type="project" value="UniProtKB-UniRule"/>
</dbReference>
<proteinExistence type="inferred from homology"/>
<dbReference type="InterPro" id="IPR001706">
    <property type="entry name" value="Ribosomal_bL35"/>
</dbReference>
<protein>
    <recommendedName>
        <fullName evidence="4 5">Large ribosomal subunit protein bL35</fullName>
    </recommendedName>
</protein>
<evidence type="ECO:0000256" key="6">
    <source>
        <dbReference type="RuleBase" id="RU000568"/>
    </source>
</evidence>
<evidence type="ECO:0000256" key="1">
    <source>
        <dbReference type="ARBA" id="ARBA00006598"/>
    </source>
</evidence>
<dbReference type="InterPro" id="IPR037229">
    <property type="entry name" value="Ribosomal_bL35_sf"/>
</dbReference>
<accession>A0A351TZT6</accession>
<comment type="similarity">
    <text evidence="1 5 6">Belongs to the bacterial ribosomal protein bL35 family.</text>
</comment>
<dbReference type="FunFam" id="4.10.410.60:FF:000001">
    <property type="entry name" value="50S ribosomal protein L35"/>
    <property type="match status" value="1"/>
</dbReference>
<dbReference type="InterPro" id="IPR021137">
    <property type="entry name" value="Ribosomal_bL35-like"/>
</dbReference>
<comment type="caution">
    <text evidence="7">The sequence shown here is derived from an EMBL/GenBank/DDBJ whole genome shotgun (WGS) entry which is preliminary data.</text>
</comment>
<dbReference type="PANTHER" id="PTHR33343:SF1">
    <property type="entry name" value="LARGE RIBOSOMAL SUBUNIT PROTEIN BL35M"/>
    <property type="match status" value="1"/>
</dbReference>
<evidence type="ECO:0000256" key="3">
    <source>
        <dbReference type="ARBA" id="ARBA00023274"/>
    </source>
</evidence>
<sequence>MPKVKTHRGLAKRVKVTGRGKLKRAKAFHSHLLSSKTPKMKRRLSRADTVHPSDAKRIKSLIPYL</sequence>
<keyword evidence="2 5" id="KW-0689">Ribosomal protein</keyword>
<dbReference type="PROSITE" id="PS00936">
    <property type="entry name" value="RIBOSOMAL_L35"/>
    <property type="match status" value="1"/>
</dbReference>
<name>A0A351TZT6_9BACT</name>
<evidence type="ECO:0000256" key="5">
    <source>
        <dbReference type="HAMAP-Rule" id="MF_00514"/>
    </source>
</evidence>
<dbReference type="NCBIfam" id="TIGR00001">
    <property type="entry name" value="rpmI_bact"/>
    <property type="match status" value="1"/>
</dbReference>
<dbReference type="EMBL" id="JAAYEE010000097">
    <property type="protein sequence ID" value="NLW34967.1"/>
    <property type="molecule type" value="Genomic_DNA"/>
</dbReference>
<dbReference type="AlphaFoldDB" id="A0A351TZT6"/>
<keyword evidence="3 5" id="KW-0687">Ribonucleoprotein</keyword>
<dbReference type="STRING" id="909663.GCA_000512235_00984"/>
<dbReference type="Pfam" id="PF01632">
    <property type="entry name" value="Ribosomal_L35p"/>
    <property type="match status" value="1"/>
</dbReference>
<evidence type="ECO:0000256" key="4">
    <source>
        <dbReference type="ARBA" id="ARBA00071664"/>
    </source>
</evidence>
<organism evidence="7 8">
    <name type="scientific">Syntrophorhabdus aromaticivorans</name>
    <dbReference type="NCBI Taxonomy" id="328301"/>
    <lineage>
        <taxon>Bacteria</taxon>
        <taxon>Pseudomonadati</taxon>
        <taxon>Thermodesulfobacteriota</taxon>
        <taxon>Syntrophorhabdia</taxon>
        <taxon>Syntrophorhabdales</taxon>
        <taxon>Syntrophorhabdaceae</taxon>
        <taxon>Syntrophorhabdus</taxon>
    </lineage>
</organism>
<dbReference type="GO" id="GO:0003735">
    <property type="term" value="F:structural constituent of ribosome"/>
    <property type="evidence" value="ECO:0007669"/>
    <property type="project" value="InterPro"/>
</dbReference>
<dbReference type="Proteomes" id="UP000777265">
    <property type="component" value="Unassembled WGS sequence"/>
</dbReference>
<dbReference type="InterPro" id="IPR018265">
    <property type="entry name" value="Ribosomal_bL35_CS"/>
</dbReference>
<reference evidence="7" key="2">
    <citation type="submission" date="2020-01" db="EMBL/GenBank/DDBJ databases">
        <authorList>
            <person name="Campanaro S."/>
        </authorList>
    </citation>
    <scope>NUCLEOTIDE SEQUENCE</scope>
    <source>
        <strain evidence="7">AS06rmzACSIP_7</strain>
    </source>
</reference>
<evidence type="ECO:0000256" key="2">
    <source>
        <dbReference type="ARBA" id="ARBA00022980"/>
    </source>
</evidence>
<reference evidence="7" key="1">
    <citation type="journal article" date="2020" name="Biotechnol. Biofuels">
        <title>New insights from the biogas microbiome by comprehensive genome-resolved metagenomics of nearly 1600 species originating from multiple anaerobic digesters.</title>
        <authorList>
            <person name="Campanaro S."/>
            <person name="Treu L."/>
            <person name="Rodriguez-R L.M."/>
            <person name="Kovalovszki A."/>
            <person name="Ziels R.M."/>
            <person name="Maus I."/>
            <person name="Zhu X."/>
            <person name="Kougias P.G."/>
            <person name="Basile A."/>
            <person name="Luo G."/>
            <person name="Schluter A."/>
            <person name="Konstantinidis K.T."/>
            <person name="Angelidaki I."/>
        </authorList>
    </citation>
    <scope>NUCLEOTIDE SEQUENCE</scope>
    <source>
        <strain evidence="7">AS06rmzACSIP_7</strain>
    </source>
</reference>
<dbReference type="HAMAP" id="MF_00514">
    <property type="entry name" value="Ribosomal_bL35"/>
    <property type="match status" value="1"/>
</dbReference>
<dbReference type="PRINTS" id="PR00064">
    <property type="entry name" value="RIBOSOMALL35"/>
</dbReference>
<dbReference type="Gene3D" id="4.10.410.60">
    <property type="match status" value="1"/>
</dbReference>
<dbReference type="GO" id="GO:0022625">
    <property type="term" value="C:cytosolic large ribosomal subunit"/>
    <property type="evidence" value="ECO:0007669"/>
    <property type="project" value="TreeGrafter"/>
</dbReference>
<dbReference type="PANTHER" id="PTHR33343">
    <property type="entry name" value="54S RIBOSOMAL PROTEIN BL35M"/>
    <property type="match status" value="1"/>
</dbReference>
<evidence type="ECO:0000313" key="7">
    <source>
        <dbReference type="EMBL" id="NLW34967.1"/>
    </source>
</evidence>